<dbReference type="PANTHER" id="PTHR46986">
    <property type="entry name" value="ENDORIBONUCLEASE YBEY, CHLOROPLASTIC"/>
    <property type="match status" value="1"/>
</dbReference>
<dbReference type="InterPro" id="IPR002036">
    <property type="entry name" value="YbeY"/>
</dbReference>
<dbReference type="NCBIfam" id="TIGR00043">
    <property type="entry name" value="rRNA maturation RNase YbeY"/>
    <property type="match status" value="1"/>
</dbReference>
<keyword evidence="3" id="KW-0540">Nuclease</keyword>
<name>A0AAV9CM68_ACOCL</name>
<gene>
    <name evidence="8" type="ORF">QJS10_CPB18g00976</name>
</gene>
<dbReference type="GO" id="GO:0004519">
    <property type="term" value="F:endonuclease activity"/>
    <property type="evidence" value="ECO:0007669"/>
    <property type="project" value="UniProtKB-KW"/>
</dbReference>
<dbReference type="Pfam" id="PF02130">
    <property type="entry name" value="YbeY"/>
    <property type="match status" value="1"/>
</dbReference>
<evidence type="ECO:0000256" key="2">
    <source>
        <dbReference type="ARBA" id="ARBA00010875"/>
    </source>
</evidence>
<dbReference type="PANTHER" id="PTHR46986:SF1">
    <property type="entry name" value="ENDORIBONUCLEASE YBEY, CHLOROPLASTIC"/>
    <property type="match status" value="1"/>
</dbReference>
<keyword evidence="9" id="KW-1185">Reference proteome</keyword>
<evidence type="ECO:0000256" key="1">
    <source>
        <dbReference type="ARBA" id="ARBA00001947"/>
    </source>
</evidence>
<evidence type="ECO:0000256" key="3">
    <source>
        <dbReference type="ARBA" id="ARBA00022722"/>
    </source>
</evidence>
<evidence type="ECO:0000256" key="6">
    <source>
        <dbReference type="ARBA" id="ARBA00022801"/>
    </source>
</evidence>
<dbReference type="Proteomes" id="UP001180020">
    <property type="component" value="Unassembled WGS sequence"/>
</dbReference>
<sequence>MSRVVSRAIPLASRSALRPNKPFRCFRPPPPPPSPSPAAILRRRILLPVSSFHADGGRVGAPRRSYGSLKGRASKRRQAVKPLKERELLLDVKICIEEDLPDDPEILRVAETLRVDVPVAMKVAFENLSDSRYKTRDTSIGGLGGFEKVELSVMLCNDDFIQKLNKEWRDEDRATDVLSMSQHIPELDIPILMMGDVVISVETAARQAEERGHTLLDEIRILMVPPK</sequence>
<dbReference type="Gene3D" id="3.40.390.30">
    <property type="entry name" value="Metalloproteases ('zincins'), catalytic domain"/>
    <property type="match status" value="1"/>
</dbReference>
<dbReference type="InterPro" id="IPR023091">
    <property type="entry name" value="MetalPrtase_cat_dom_sf_prd"/>
</dbReference>
<keyword evidence="7" id="KW-0862">Zinc</keyword>
<reference evidence="8" key="2">
    <citation type="submission" date="2023-06" db="EMBL/GenBank/DDBJ databases">
        <authorList>
            <person name="Ma L."/>
            <person name="Liu K.-W."/>
            <person name="Li Z."/>
            <person name="Hsiao Y.-Y."/>
            <person name="Qi Y."/>
            <person name="Fu T."/>
            <person name="Tang G."/>
            <person name="Zhang D."/>
            <person name="Sun W.-H."/>
            <person name="Liu D.-K."/>
            <person name="Li Y."/>
            <person name="Chen G.-Z."/>
            <person name="Liu X.-D."/>
            <person name="Liao X.-Y."/>
            <person name="Jiang Y.-T."/>
            <person name="Yu X."/>
            <person name="Hao Y."/>
            <person name="Huang J."/>
            <person name="Zhao X.-W."/>
            <person name="Ke S."/>
            <person name="Chen Y.-Y."/>
            <person name="Wu W.-L."/>
            <person name="Hsu J.-L."/>
            <person name="Lin Y.-F."/>
            <person name="Huang M.-D."/>
            <person name="Li C.-Y."/>
            <person name="Huang L."/>
            <person name="Wang Z.-W."/>
            <person name="Zhao X."/>
            <person name="Zhong W.-Y."/>
            <person name="Peng D.-H."/>
            <person name="Ahmad S."/>
            <person name="Lan S."/>
            <person name="Zhang J.-S."/>
            <person name="Tsai W.-C."/>
            <person name="Van De Peer Y."/>
            <person name="Liu Z.-J."/>
        </authorList>
    </citation>
    <scope>NUCLEOTIDE SEQUENCE</scope>
    <source>
        <strain evidence="8">CP</strain>
        <tissue evidence="8">Leaves</tissue>
    </source>
</reference>
<reference evidence="8" key="1">
    <citation type="journal article" date="2023" name="Nat. Commun.">
        <title>Diploid and tetraploid genomes of Acorus and the evolution of monocots.</title>
        <authorList>
            <person name="Ma L."/>
            <person name="Liu K.W."/>
            <person name="Li Z."/>
            <person name="Hsiao Y.Y."/>
            <person name="Qi Y."/>
            <person name="Fu T."/>
            <person name="Tang G.D."/>
            <person name="Zhang D."/>
            <person name="Sun W.H."/>
            <person name="Liu D.K."/>
            <person name="Li Y."/>
            <person name="Chen G.Z."/>
            <person name="Liu X.D."/>
            <person name="Liao X.Y."/>
            <person name="Jiang Y.T."/>
            <person name="Yu X."/>
            <person name="Hao Y."/>
            <person name="Huang J."/>
            <person name="Zhao X.W."/>
            <person name="Ke S."/>
            <person name="Chen Y.Y."/>
            <person name="Wu W.L."/>
            <person name="Hsu J.L."/>
            <person name="Lin Y.F."/>
            <person name="Huang M.D."/>
            <person name="Li C.Y."/>
            <person name="Huang L."/>
            <person name="Wang Z.W."/>
            <person name="Zhao X."/>
            <person name="Zhong W.Y."/>
            <person name="Peng D.H."/>
            <person name="Ahmad S."/>
            <person name="Lan S."/>
            <person name="Zhang J.S."/>
            <person name="Tsai W.C."/>
            <person name="Van de Peer Y."/>
            <person name="Liu Z.J."/>
        </authorList>
    </citation>
    <scope>NUCLEOTIDE SEQUENCE</scope>
    <source>
        <strain evidence="8">CP</strain>
    </source>
</reference>
<evidence type="ECO:0000313" key="9">
    <source>
        <dbReference type="Proteomes" id="UP001180020"/>
    </source>
</evidence>
<proteinExistence type="inferred from homology"/>
<accession>A0AAV9CM68</accession>
<comment type="similarity">
    <text evidence="2">Belongs to the endoribonuclease YbeY family.</text>
</comment>
<dbReference type="GO" id="GO:0006364">
    <property type="term" value="P:rRNA processing"/>
    <property type="evidence" value="ECO:0007669"/>
    <property type="project" value="InterPro"/>
</dbReference>
<comment type="caution">
    <text evidence="8">The sequence shown here is derived from an EMBL/GenBank/DDBJ whole genome shotgun (WGS) entry which is preliminary data.</text>
</comment>
<dbReference type="EMBL" id="JAUJYO010000018">
    <property type="protein sequence ID" value="KAK1289802.1"/>
    <property type="molecule type" value="Genomic_DNA"/>
</dbReference>
<dbReference type="SUPFAM" id="SSF55486">
    <property type="entry name" value="Metalloproteases ('zincins'), catalytic domain"/>
    <property type="match status" value="1"/>
</dbReference>
<comment type="cofactor">
    <cofactor evidence="1">
        <name>Zn(2+)</name>
        <dbReference type="ChEBI" id="CHEBI:29105"/>
    </cofactor>
</comment>
<dbReference type="AlphaFoldDB" id="A0AAV9CM68"/>
<keyword evidence="4" id="KW-0479">Metal-binding</keyword>
<organism evidence="8 9">
    <name type="scientific">Acorus calamus</name>
    <name type="common">Sweet flag</name>
    <dbReference type="NCBI Taxonomy" id="4465"/>
    <lineage>
        <taxon>Eukaryota</taxon>
        <taxon>Viridiplantae</taxon>
        <taxon>Streptophyta</taxon>
        <taxon>Embryophyta</taxon>
        <taxon>Tracheophyta</taxon>
        <taxon>Spermatophyta</taxon>
        <taxon>Magnoliopsida</taxon>
        <taxon>Liliopsida</taxon>
        <taxon>Acoraceae</taxon>
        <taxon>Acorus</taxon>
    </lineage>
</organism>
<keyword evidence="6" id="KW-0378">Hydrolase</keyword>
<dbReference type="GO" id="GO:0004222">
    <property type="term" value="F:metalloendopeptidase activity"/>
    <property type="evidence" value="ECO:0007669"/>
    <property type="project" value="InterPro"/>
</dbReference>
<evidence type="ECO:0000256" key="7">
    <source>
        <dbReference type="ARBA" id="ARBA00022833"/>
    </source>
</evidence>
<dbReference type="GO" id="GO:0046872">
    <property type="term" value="F:metal ion binding"/>
    <property type="evidence" value="ECO:0007669"/>
    <property type="project" value="UniProtKB-KW"/>
</dbReference>
<evidence type="ECO:0000313" key="8">
    <source>
        <dbReference type="EMBL" id="KAK1289802.1"/>
    </source>
</evidence>
<evidence type="ECO:0000256" key="4">
    <source>
        <dbReference type="ARBA" id="ARBA00022723"/>
    </source>
</evidence>
<protein>
    <submittedName>
        <fullName evidence="8">Uncharacterized protein</fullName>
    </submittedName>
</protein>
<evidence type="ECO:0000256" key="5">
    <source>
        <dbReference type="ARBA" id="ARBA00022759"/>
    </source>
</evidence>
<keyword evidence="5" id="KW-0255">Endonuclease</keyword>